<evidence type="ECO:0000313" key="1">
    <source>
        <dbReference type="EMBL" id="QEG01602.1"/>
    </source>
</evidence>
<dbReference type="AlphaFoldDB" id="A0A5B9MK02"/>
<name>A0A5B9MK02_9BACT</name>
<accession>A0A5B9MK02</accession>
<reference evidence="1 2" key="1">
    <citation type="submission" date="2019-02" db="EMBL/GenBank/DDBJ databases">
        <title>Planctomycetal bacteria perform biofilm scaping via a novel small molecule.</title>
        <authorList>
            <person name="Jeske O."/>
            <person name="Boedeker C."/>
            <person name="Wiegand S."/>
            <person name="Breitling P."/>
            <person name="Kallscheuer N."/>
            <person name="Jogler M."/>
            <person name="Rohde M."/>
            <person name="Petersen J."/>
            <person name="Medema M.H."/>
            <person name="Surup F."/>
            <person name="Jogler C."/>
        </authorList>
    </citation>
    <scope>NUCLEOTIDE SEQUENCE [LARGE SCALE GENOMIC DNA]</scope>
    <source>
        <strain evidence="1 2">Mal15</strain>
    </source>
</reference>
<dbReference type="Proteomes" id="UP000321353">
    <property type="component" value="Chromosome"/>
</dbReference>
<gene>
    <name evidence="1" type="ORF">Mal15_56790</name>
</gene>
<proteinExistence type="predicted"/>
<protein>
    <submittedName>
        <fullName evidence="1">Uncharacterized protein</fullName>
    </submittedName>
</protein>
<organism evidence="1 2">
    <name type="scientific">Stieleria maiorica</name>
    <dbReference type="NCBI Taxonomy" id="2795974"/>
    <lineage>
        <taxon>Bacteria</taxon>
        <taxon>Pseudomonadati</taxon>
        <taxon>Planctomycetota</taxon>
        <taxon>Planctomycetia</taxon>
        <taxon>Pirellulales</taxon>
        <taxon>Pirellulaceae</taxon>
        <taxon>Stieleria</taxon>
    </lineage>
</organism>
<evidence type="ECO:0000313" key="2">
    <source>
        <dbReference type="Proteomes" id="UP000321353"/>
    </source>
</evidence>
<keyword evidence="2" id="KW-1185">Reference proteome</keyword>
<sequence>MTLSELVEQWYALHRRLAAVNSSTENKRLDNGDWYDTIGDKAVEMLEELQRFCGHSDELDLLIDEVSRGCEPAQGLPTRDQLRGLKELDPNPDGPVLPKGWRHAGHVYTNIEPRPSKLVSFLWKLSDRSAEWDDLAEPVWGDRAATLKEGQAVESACRKANKFFRDNKIPWKVSYAAAPDYTVTLKKTV</sequence>
<dbReference type="RefSeq" id="WP_147870661.1">
    <property type="nucleotide sequence ID" value="NZ_CP036264.1"/>
</dbReference>
<dbReference type="KEGG" id="smam:Mal15_56790"/>
<dbReference type="EMBL" id="CP036264">
    <property type="protein sequence ID" value="QEG01602.1"/>
    <property type="molecule type" value="Genomic_DNA"/>
</dbReference>